<proteinExistence type="predicted"/>
<protein>
    <submittedName>
        <fullName evidence="1">Uncharacterized protein</fullName>
    </submittedName>
</protein>
<name>A0A6C0IXA6_9ZZZZ</name>
<evidence type="ECO:0000313" key="1">
    <source>
        <dbReference type="EMBL" id="QHT97941.1"/>
    </source>
</evidence>
<sequence length="372" mass="41205">MSLQNISPLPRYSGRLEPLTQDVPGRIPSIAGAAQEGVLVPLEPIVEVGTMQPVLRTISNLSPGPLEMMTMSNSSPNSIGFELPRKGQVYNDLLERLMSHGYLVQYRLYDGRALLYLFAQTRAGDTFLIRLDLPQSQTGLGQVPEIQMERRPVLAVVPQEIKVGALQCLNYDICGAAFICEGNLCLAERPNNGIGDQVRVVEEQFALKSPIAGAHLGKSIVGYPVVQLSDLLADPDGYETLIADASRVMADLGYEVVGQDAQNFLQSLDELRAKVVGLTRISNDLRSDLNRQIKELTELYSRVRQLHPSDLPDEQQSRYYMLLKSLADKKAQRRQFIDAVANAHRSSELVERISREIDSQLEPALNSIEAPL</sequence>
<organism evidence="1">
    <name type="scientific">viral metagenome</name>
    <dbReference type="NCBI Taxonomy" id="1070528"/>
    <lineage>
        <taxon>unclassified sequences</taxon>
        <taxon>metagenomes</taxon>
        <taxon>organismal metagenomes</taxon>
    </lineage>
</organism>
<dbReference type="EMBL" id="MN740285">
    <property type="protein sequence ID" value="QHT97941.1"/>
    <property type="molecule type" value="Genomic_DNA"/>
</dbReference>
<dbReference type="AlphaFoldDB" id="A0A6C0IXA6"/>
<reference evidence="1" key="1">
    <citation type="journal article" date="2020" name="Nature">
        <title>Giant virus diversity and host interactions through global metagenomics.</title>
        <authorList>
            <person name="Schulz F."/>
            <person name="Roux S."/>
            <person name="Paez-Espino D."/>
            <person name="Jungbluth S."/>
            <person name="Walsh D.A."/>
            <person name="Denef V.J."/>
            <person name="McMahon K.D."/>
            <person name="Konstantinidis K.T."/>
            <person name="Eloe-Fadrosh E.A."/>
            <person name="Kyrpides N.C."/>
            <person name="Woyke T."/>
        </authorList>
    </citation>
    <scope>NUCLEOTIDE SEQUENCE</scope>
    <source>
        <strain evidence="1">GVMAG-M-3300025572-1</strain>
    </source>
</reference>
<accession>A0A6C0IXA6</accession>